<dbReference type="Gene3D" id="2.120.10.30">
    <property type="entry name" value="TolB, C-terminal domain"/>
    <property type="match status" value="1"/>
</dbReference>
<dbReference type="InterPro" id="IPR011042">
    <property type="entry name" value="6-blade_b-propeller_TolB-like"/>
</dbReference>
<feature type="binding site" evidence="3">
    <location>
        <position position="201"/>
    </location>
    <ligand>
        <name>a divalent metal cation</name>
        <dbReference type="ChEBI" id="CHEBI:60240"/>
    </ligand>
</feature>
<evidence type="ECO:0000313" key="6">
    <source>
        <dbReference type="Proteomes" id="UP000619295"/>
    </source>
</evidence>
<feature type="binding site" evidence="3">
    <location>
        <position position="106"/>
    </location>
    <ligand>
        <name>substrate</name>
    </ligand>
</feature>
<evidence type="ECO:0000256" key="2">
    <source>
        <dbReference type="PIRSR" id="PIRSR605511-1"/>
    </source>
</evidence>
<accession>A0A927I1L6</accession>
<dbReference type="GO" id="GO:0019853">
    <property type="term" value="P:L-ascorbic acid biosynthetic process"/>
    <property type="evidence" value="ECO:0007669"/>
    <property type="project" value="TreeGrafter"/>
</dbReference>
<feature type="binding site" evidence="3">
    <location>
        <position position="21"/>
    </location>
    <ligand>
        <name>a divalent metal cation</name>
        <dbReference type="ChEBI" id="CHEBI:60240"/>
    </ligand>
</feature>
<comment type="caution">
    <text evidence="5">The sequence shown here is derived from an EMBL/GenBank/DDBJ whole genome shotgun (WGS) entry which is preliminary data.</text>
</comment>
<dbReference type="GO" id="GO:0005509">
    <property type="term" value="F:calcium ion binding"/>
    <property type="evidence" value="ECO:0007669"/>
    <property type="project" value="TreeGrafter"/>
</dbReference>
<dbReference type="PRINTS" id="PR01790">
    <property type="entry name" value="SMP30FAMILY"/>
</dbReference>
<dbReference type="Pfam" id="PF08450">
    <property type="entry name" value="SGL"/>
    <property type="match status" value="1"/>
</dbReference>
<dbReference type="Proteomes" id="UP000619295">
    <property type="component" value="Unassembled WGS sequence"/>
</dbReference>
<keyword evidence="6" id="KW-1185">Reference proteome</keyword>
<dbReference type="PANTHER" id="PTHR10907">
    <property type="entry name" value="REGUCALCIN"/>
    <property type="match status" value="1"/>
</dbReference>
<dbReference type="InterPro" id="IPR005511">
    <property type="entry name" value="SMP-30"/>
</dbReference>
<feature type="domain" description="SMP-30/Gluconolactonase/LRE-like region" evidence="4">
    <location>
        <begin position="19"/>
        <end position="260"/>
    </location>
</feature>
<feature type="binding site" evidence="3">
    <location>
        <position position="104"/>
    </location>
    <ligand>
        <name>substrate</name>
    </ligand>
</feature>
<evidence type="ECO:0000256" key="3">
    <source>
        <dbReference type="PIRSR" id="PIRSR605511-2"/>
    </source>
</evidence>
<evidence type="ECO:0000313" key="5">
    <source>
        <dbReference type="EMBL" id="MBD3848549.1"/>
    </source>
</evidence>
<dbReference type="GO" id="GO:0004341">
    <property type="term" value="F:gluconolactonase activity"/>
    <property type="evidence" value="ECO:0007669"/>
    <property type="project" value="TreeGrafter"/>
</dbReference>
<evidence type="ECO:0000259" key="4">
    <source>
        <dbReference type="Pfam" id="PF08450"/>
    </source>
</evidence>
<keyword evidence="3" id="KW-0479">Metal-binding</keyword>
<protein>
    <submittedName>
        <fullName evidence="5">SMP-30/gluconolactonase/LRE family protein</fullName>
    </submittedName>
</protein>
<dbReference type="AlphaFoldDB" id="A0A927I1L6"/>
<dbReference type="EMBL" id="JACXWY010000019">
    <property type="protein sequence ID" value="MBD3848549.1"/>
    <property type="molecule type" value="Genomic_DNA"/>
</dbReference>
<evidence type="ECO:0000256" key="1">
    <source>
        <dbReference type="ARBA" id="ARBA00008853"/>
    </source>
</evidence>
<feature type="binding site" evidence="3">
    <location>
        <position position="151"/>
    </location>
    <ligand>
        <name>a divalent metal cation</name>
        <dbReference type="ChEBI" id="CHEBI:60240"/>
    </ligand>
</feature>
<proteinExistence type="inferred from homology"/>
<gene>
    <name evidence="5" type="ORF">IED13_22860</name>
</gene>
<reference evidence="5" key="1">
    <citation type="submission" date="2020-09" db="EMBL/GenBank/DDBJ databases">
        <title>Bosea spartocytisi sp. nov. a root nodule endophyte of Spartocytisus supranubius in the high mountain ecosystem fo the Teide National Park (Canary Islands, Spain).</title>
        <authorList>
            <person name="Pulido-Suarez L."/>
            <person name="Peix A."/>
            <person name="Igual J.M."/>
            <person name="Socas-Perez N."/>
            <person name="Velazquez E."/>
            <person name="Flores-Felix J.D."/>
            <person name="Leon-Barrios M."/>
        </authorList>
    </citation>
    <scope>NUCLEOTIDE SEQUENCE</scope>
    <source>
        <strain evidence="5">SSUT16</strain>
    </source>
</reference>
<sequence length="297" mass="31688">MTAPETVPVSVLCMERCHLGEGPSYDAGSDTAWWFDILERRLFEAHLETGRITIHDLPVMASALARIDAGRQMLAAEDGLYLREIASGKLSRVAELVGKDGPIRSNDARVHHSGTFWVSTMGRAAAAGAGAIHAFRDGKLSLLFSGLTIPNAICFSPDGATGYFADTRENALYRVVLDPATGLPVEAPAILHKREAAGGLDGAVTDAQGLIWCAIWGGGCVDVYSPRGERLRSIAMPARQPSCPVFVGPRFDRLLVTSAHENMNADARAADPDHGRTFLAEVGAIGRAEPSLRWGGS</sequence>
<name>A0A927I1L6_9HYPH</name>
<dbReference type="InterPro" id="IPR013658">
    <property type="entry name" value="SGL"/>
</dbReference>
<feature type="active site" description="Proton donor/acceptor" evidence="2">
    <location>
        <position position="201"/>
    </location>
</feature>
<comment type="cofactor">
    <cofactor evidence="3">
        <name>Zn(2+)</name>
        <dbReference type="ChEBI" id="CHEBI:29105"/>
    </cofactor>
    <text evidence="3">Binds 1 divalent metal cation per subunit.</text>
</comment>
<dbReference type="SUPFAM" id="SSF63829">
    <property type="entry name" value="Calcium-dependent phosphotriesterase"/>
    <property type="match status" value="1"/>
</dbReference>
<dbReference type="PANTHER" id="PTHR10907:SF47">
    <property type="entry name" value="REGUCALCIN"/>
    <property type="match status" value="1"/>
</dbReference>
<organism evidence="5 6">
    <name type="scientific">Bosea spartocytisi</name>
    <dbReference type="NCBI Taxonomy" id="2773451"/>
    <lineage>
        <taxon>Bacteria</taxon>
        <taxon>Pseudomonadati</taxon>
        <taxon>Pseudomonadota</taxon>
        <taxon>Alphaproteobacteria</taxon>
        <taxon>Hyphomicrobiales</taxon>
        <taxon>Boseaceae</taxon>
        <taxon>Bosea</taxon>
    </lineage>
</organism>
<keyword evidence="3" id="KW-0862">Zinc</keyword>
<comment type="similarity">
    <text evidence="1">Belongs to the SMP-30/CGR1 family.</text>
</comment>